<proteinExistence type="predicted"/>
<name>A0A1H1XCC8_9ACTN</name>
<feature type="transmembrane region" description="Helical" evidence="7">
    <location>
        <begin position="228"/>
        <end position="251"/>
    </location>
</feature>
<dbReference type="RefSeq" id="WP_092655920.1">
    <property type="nucleotide sequence ID" value="NZ_LT629732.1"/>
</dbReference>
<keyword evidence="2" id="KW-0813">Transport</keyword>
<feature type="transmembrane region" description="Helical" evidence="7">
    <location>
        <begin position="563"/>
        <end position="582"/>
    </location>
</feature>
<sequence length="596" mass="63287">MVIHSHRGLRLEVTSRPMSGPLVPGGRGFAGLYAALLVAAATLLVALLVVPTLLTAGSALGSPRRPHLGYLAQVFTDGDSRRAFLNTIGWLVVALALVLVGFWIALLSRRLGRWSVAFLNVLMLPFGLSALASGAAFRIIFDPAPERGTATAMLTYLFGGSPVWLGPWWVWWVLVSAFAWTWLGFVVSLFRAGLEAIPPELIRRARLQGPTGRLDGVWRLQWRMLRPVTAVIVLTLLVAAARIFDLVLIVVPVPMQDEVDVVSVRWWRLTTSATEQGEPAAIALVLLAVVAAAALGARKGMRIPHGVPQPPPPWWRRQLLAGWRRRVPWLSATVGIAVSLLWAFPLFVLLATAIRAPGDAGMLGWWQPVGHLLSLASLAEVWNAGLPGALLGTLGVATGSALLVVSIAVVPAHALAAGVVRGRALTVVLAVLSVLAVLPVQMYVGPLRQAFTAVGLTGSRLPLVLMHAAAGLPFAILLLRAALSAGNEGRYADAFGGLTGYRTGATRVWRTTGPALVAVAVVEFVLVWDDFIVSFLVSGPGASPLTLVLWGEARQFATSTGPVAAAAVVSAAVPSILLLLTWRRWVVPGLTGGVLR</sequence>
<dbReference type="InterPro" id="IPR000515">
    <property type="entry name" value="MetI-like"/>
</dbReference>
<evidence type="ECO:0000256" key="2">
    <source>
        <dbReference type="ARBA" id="ARBA00022448"/>
    </source>
</evidence>
<feature type="transmembrane region" description="Helical" evidence="7">
    <location>
        <begin position="171"/>
        <end position="194"/>
    </location>
</feature>
<reference evidence="9 10" key="1">
    <citation type="submission" date="2016-10" db="EMBL/GenBank/DDBJ databases">
        <authorList>
            <person name="de Groot N.N."/>
        </authorList>
    </citation>
    <scope>NUCLEOTIDE SEQUENCE [LARGE SCALE GENOMIC DNA]</scope>
    <source>
        <strain evidence="9 10">DSM 22024</strain>
    </source>
</reference>
<dbReference type="Gene3D" id="1.10.3720.10">
    <property type="entry name" value="MetI-like"/>
    <property type="match status" value="2"/>
</dbReference>
<feature type="transmembrane region" description="Helical" evidence="7">
    <location>
        <begin position="83"/>
        <end position="105"/>
    </location>
</feature>
<feature type="transmembrane region" description="Helical" evidence="7">
    <location>
        <begin position="508"/>
        <end position="526"/>
    </location>
</feature>
<protein>
    <submittedName>
        <fullName evidence="9">Alpha-glucoside transport system permease protein</fullName>
    </submittedName>
</protein>
<dbReference type="GO" id="GO:0055085">
    <property type="term" value="P:transmembrane transport"/>
    <property type="evidence" value="ECO:0007669"/>
    <property type="project" value="InterPro"/>
</dbReference>
<dbReference type="PANTHER" id="PTHR43227">
    <property type="entry name" value="BLL4140 PROTEIN"/>
    <property type="match status" value="1"/>
</dbReference>
<dbReference type="PROSITE" id="PS50928">
    <property type="entry name" value="ABC_TM1"/>
    <property type="match status" value="1"/>
</dbReference>
<evidence type="ECO:0000313" key="10">
    <source>
        <dbReference type="Proteomes" id="UP000198983"/>
    </source>
</evidence>
<dbReference type="Proteomes" id="UP000198983">
    <property type="component" value="Chromosome I"/>
</dbReference>
<evidence type="ECO:0000256" key="6">
    <source>
        <dbReference type="ARBA" id="ARBA00023136"/>
    </source>
</evidence>
<feature type="transmembrane region" description="Helical" evidence="7">
    <location>
        <begin position="464"/>
        <end position="483"/>
    </location>
</feature>
<evidence type="ECO:0000256" key="7">
    <source>
        <dbReference type="SAM" id="Phobius"/>
    </source>
</evidence>
<evidence type="ECO:0000256" key="4">
    <source>
        <dbReference type="ARBA" id="ARBA00022692"/>
    </source>
</evidence>
<keyword evidence="10" id="KW-1185">Reference proteome</keyword>
<feature type="transmembrane region" description="Helical" evidence="7">
    <location>
        <begin position="280"/>
        <end position="297"/>
    </location>
</feature>
<dbReference type="GO" id="GO:0005886">
    <property type="term" value="C:plasma membrane"/>
    <property type="evidence" value="ECO:0007669"/>
    <property type="project" value="UniProtKB-SubCell"/>
</dbReference>
<evidence type="ECO:0000259" key="8">
    <source>
        <dbReference type="PROSITE" id="PS50928"/>
    </source>
</evidence>
<organism evidence="9 10">
    <name type="scientific">Actinopolymorpha singaporensis</name>
    <dbReference type="NCBI Taxonomy" id="117157"/>
    <lineage>
        <taxon>Bacteria</taxon>
        <taxon>Bacillati</taxon>
        <taxon>Actinomycetota</taxon>
        <taxon>Actinomycetes</taxon>
        <taxon>Propionibacteriales</taxon>
        <taxon>Actinopolymorphaceae</taxon>
        <taxon>Actinopolymorpha</taxon>
    </lineage>
</organism>
<dbReference type="SUPFAM" id="SSF161098">
    <property type="entry name" value="MetI-like"/>
    <property type="match status" value="2"/>
</dbReference>
<keyword evidence="4 7" id="KW-0812">Transmembrane</keyword>
<dbReference type="OrthoDB" id="3515028at2"/>
<accession>A0A1H1XCC8</accession>
<evidence type="ECO:0000256" key="1">
    <source>
        <dbReference type="ARBA" id="ARBA00004651"/>
    </source>
</evidence>
<comment type="subcellular location">
    <subcellularLocation>
        <location evidence="1">Cell membrane</location>
        <topology evidence="1">Multi-pass membrane protein</topology>
    </subcellularLocation>
</comment>
<dbReference type="PANTHER" id="PTHR43227:SF8">
    <property type="entry name" value="DIACETYLCHITOBIOSE UPTAKE SYSTEM PERMEASE PROTEIN DASB"/>
    <property type="match status" value="1"/>
</dbReference>
<evidence type="ECO:0000256" key="5">
    <source>
        <dbReference type="ARBA" id="ARBA00022989"/>
    </source>
</evidence>
<feature type="transmembrane region" description="Helical" evidence="7">
    <location>
        <begin position="117"/>
        <end position="141"/>
    </location>
</feature>
<evidence type="ECO:0000256" key="3">
    <source>
        <dbReference type="ARBA" id="ARBA00022475"/>
    </source>
</evidence>
<keyword evidence="5 7" id="KW-1133">Transmembrane helix</keyword>
<feature type="transmembrane region" description="Helical" evidence="7">
    <location>
        <begin position="424"/>
        <end position="444"/>
    </location>
</feature>
<dbReference type="InterPro" id="IPR050809">
    <property type="entry name" value="UgpAE/MalFG_permease"/>
</dbReference>
<feature type="transmembrane region" description="Helical" evidence="7">
    <location>
        <begin position="389"/>
        <end position="412"/>
    </location>
</feature>
<feature type="transmembrane region" description="Helical" evidence="7">
    <location>
        <begin position="532"/>
        <end position="551"/>
    </location>
</feature>
<feature type="transmembrane region" description="Helical" evidence="7">
    <location>
        <begin position="32"/>
        <end position="62"/>
    </location>
</feature>
<keyword evidence="3" id="KW-1003">Cell membrane</keyword>
<gene>
    <name evidence="9" type="ORF">SAMN04489717_4915</name>
</gene>
<dbReference type="InterPro" id="IPR035906">
    <property type="entry name" value="MetI-like_sf"/>
</dbReference>
<feature type="domain" description="ABC transmembrane type-1" evidence="8">
    <location>
        <begin position="390"/>
        <end position="581"/>
    </location>
</feature>
<keyword evidence="6 7" id="KW-0472">Membrane</keyword>
<dbReference type="AlphaFoldDB" id="A0A1H1XCC8"/>
<dbReference type="EMBL" id="LT629732">
    <property type="protein sequence ID" value="SDT06935.1"/>
    <property type="molecule type" value="Genomic_DNA"/>
</dbReference>
<dbReference type="STRING" id="117157.SAMN04489717_4915"/>
<evidence type="ECO:0000313" key="9">
    <source>
        <dbReference type="EMBL" id="SDT06935.1"/>
    </source>
</evidence>
<feature type="transmembrane region" description="Helical" evidence="7">
    <location>
        <begin position="327"/>
        <end position="354"/>
    </location>
</feature>